<dbReference type="Proteomes" id="UP000266673">
    <property type="component" value="Unassembled WGS sequence"/>
</dbReference>
<evidence type="ECO:0000313" key="2">
    <source>
        <dbReference type="Proteomes" id="UP000266673"/>
    </source>
</evidence>
<reference evidence="1 2" key="1">
    <citation type="submission" date="2018-06" db="EMBL/GenBank/DDBJ databases">
        <title>Comparative genomics reveals the genomic features of Rhizophagus irregularis, R. cerebriforme, R. diaphanum and Gigaspora rosea, and their symbiotic lifestyle signature.</title>
        <authorList>
            <person name="Morin E."/>
            <person name="San Clemente H."/>
            <person name="Chen E.C.H."/>
            <person name="De La Providencia I."/>
            <person name="Hainaut M."/>
            <person name="Kuo A."/>
            <person name="Kohler A."/>
            <person name="Murat C."/>
            <person name="Tang N."/>
            <person name="Roy S."/>
            <person name="Loubradou J."/>
            <person name="Henrissat B."/>
            <person name="Grigoriev I.V."/>
            <person name="Corradi N."/>
            <person name="Roux C."/>
            <person name="Martin F.M."/>
        </authorList>
    </citation>
    <scope>NUCLEOTIDE SEQUENCE [LARGE SCALE GENOMIC DNA]</scope>
    <source>
        <strain evidence="1 2">DAOM 194757</strain>
    </source>
</reference>
<protein>
    <submittedName>
        <fullName evidence="1">Uncharacterized protein</fullName>
    </submittedName>
</protein>
<dbReference type="EMBL" id="QKWP01000723">
    <property type="protein sequence ID" value="RIB15769.1"/>
    <property type="molecule type" value="Genomic_DNA"/>
</dbReference>
<name>A0A397V4A8_9GLOM</name>
<comment type="caution">
    <text evidence="1">The sequence shown here is derived from an EMBL/GenBank/DDBJ whole genome shotgun (WGS) entry which is preliminary data.</text>
</comment>
<keyword evidence="2" id="KW-1185">Reference proteome</keyword>
<gene>
    <name evidence="1" type="ORF">C2G38_2191665</name>
</gene>
<organism evidence="1 2">
    <name type="scientific">Gigaspora rosea</name>
    <dbReference type="NCBI Taxonomy" id="44941"/>
    <lineage>
        <taxon>Eukaryota</taxon>
        <taxon>Fungi</taxon>
        <taxon>Fungi incertae sedis</taxon>
        <taxon>Mucoromycota</taxon>
        <taxon>Glomeromycotina</taxon>
        <taxon>Glomeromycetes</taxon>
        <taxon>Diversisporales</taxon>
        <taxon>Gigasporaceae</taxon>
        <taxon>Gigaspora</taxon>
    </lineage>
</organism>
<evidence type="ECO:0000313" key="1">
    <source>
        <dbReference type="EMBL" id="RIB15769.1"/>
    </source>
</evidence>
<proteinExistence type="predicted"/>
<accession>A0A397V4A8</accession>
<dbReference type="AlphaFoldDB" id="A0A397V4A8"/>
<sequence length="170" mass="19678">MCLVIDSDKKKGDGRYGFIDLIFGDFSFGDLNLSIMIELNKDEKTLLKRKFIIWLKKENKPNLTTLNNILLSADVQLKKYMNIIAYGKAQDRKPGIIDSRFIIKQQFNDSCILNGYVIMMIGFRCLVSRFVGSQNIYFSLTKKNEFSKDYILVLEYTSMGSIYQNLHAEL</sequence>
<dbReference type="OrthoDB" id="3068380at2759"/>